<dbReference type="Gene3D" id="2.120.10.30">
    <property type="entry name" value="TolB, C-terminal domain"/>
    <property type="match status" value="2"/>
</dbReference>
<dbReference type="InterPro" id="IPR052998">
    <property type="entry name" value="Hetero-Diels-Alderase-like"/>
</dbReference>
<dbReference type="Proteomes" id="UP000469559">
    <property type="component" value="Unassembled WGS sequence"/>
</dbReference>
<gene>
    <name evidence="1" type="ORF">LARI1_G007062</name>
</gene>
<dbReference type="SUPFAM" id="SSF63829">
    <property type="entry name" value="Calcium-dependent phosphotriesterase"/>
    <property type="match status" value="1"/>
</dbReference>
<dbReference type="AlphaFoldDB" id="A0A8T9BCK0"/>
<accession>A0A8T9BCK0</accession>
<dbReference type="PANTHER" id="PTHR42060:SF1">
    <property type="entry name" value="NHL REPEAT-CONTAINING PROTEIN"/>
    <property type="match status" value="1"/>
</dbReference>
<organism evidence="1 2">
    <name type="scientific">Lachnellula arida</name>
    <dbReference type="NCBI Taxonomy" id="1316785"/>
    <lineage>
        <taxon>Eukaryota</taxon>
        <taxon>Fungi</taxon>
        <taxon>Dikarya</taxon>
        <taxon>Ascomycota</taxon>
        <taxon>Pezizomycotina</taxon>
        <taxon>Leotiomycetes</taxon>
        <taxon>Helotiales</taxon>
        <taxon>Lachnaceae</taxon>
        <taxon>Lachnellula</taxon>
    </lineage>
</organism>
<dbReference type="OrthoDB" id="9977941at2759"/>
<comment type="caution">
    <text evidence="1">The sequence shown here is derived from an EMBL/GenBank/DDBJ whole genome shotgun (WGS) entry which is preliminary data.</text>
</comment>
<dbReference type="InterPro" id="IPR011042">
    <property type="entry name" value="6-blade_b-propeller_TolB-like"/>
</dbReference>
<evidence type="ECO:0000313" key="1">
    <source>
        <dbReference type="EMBL" id="TVY15972.1"/>
    </source>
</evidence>
<dbReference type="PANTHER" id="PTHR42060">
    <property type="entry name" value="NHL REPEAT-CONTAINING PROTEIN-RELATED"/>
    <property type="match status" value="1"/>
</dbReference>
<name>A0A8T9BCK0_9HELO</name>
<dbReference type="EMBL" id="QGMF01000427">
    <property type="protein sequence ID" value="TVY15972.1"/>
    <property type="molecule type" value="Genomic_DNA"/>
</dbReference>
<protein>
    <recommendedName>
        <fullName evidence="3">SMP-30/Gluconolactonase/LRE-like region domain-containing protein</fullName>
    </recommendedName>
</protein>
<reference evidence="1 2" key="1">
    <citation type="submission" date="2018-05" db="EMBL/GenBank/DDBJ databases">
        <title>Whole genome sequencing for identification of molecular markers to develop diagnostic detection tools for the regulated plant pathogen Lachnellula willkommii.</title>
        <authorList>
            <person name="Giroux E."/>
            <person name="Bilodeau G."/>
        </authorList>
    </citation>
    <scope>NUCLEOTIDE SEQUENCE [LARGE SCALE GENOMIC DNA]</scope>
    <source>
        <strain evidence="1 2">CBS 203.66</strain>
    </source>
</reference>
<keyword evidence="2" id="KW-1185">Reference proteome</keyword>
<evidence type="ECO:0008006" key="3">
    <source>
        <dbReference type="Google" id="ProtNLM"/>
    </source>
</evidence>
<evidence type="ECO:0000313" key="2">
    <source>
        <dbReference type="Proteomes" id="UP000469559"/>
    </source>
</evidence>
<sequence length="290" mass="29958">MAEAASPPPPVTPRHIFQFADGTNLENIHVRGDGTLLLSSLTTGDLLTIDPTSPSPSPRVVANLTGSTGVTGIATLDAGGSLFAVSGGIHTSFNFVSGSMAVYVVSLPAGSTTGIVQDRISVNATLNGMDALGGSTETVLSADSLGGRVFRINTRTRVVDVIHDGYVYFTNSGQGLFARVKIDGEGNQDGEFEVVARNPQTPAASNAYDDFAFDALGNAYVSLHSYAFVKITPEGNQTTWVGSVGNYSDVWEPSAAAASSDGKVIYLSTAGVTFDGKVEGGQVLEVVVGC</sequence>
<proteinExistence type="predicted"/>